<dbReference type="InterPro" id="IPR029062">
    <property type="entry name" value="Class_I_gatase-like"/>
</dbReference>
<feature type="domain" description="ABC transmembrane type-1" evidence="13">
    <location>
        <begin position="690"/>
        <end position="887"/>
    </location>
</feature>
<dbReference type="GO" id="GO:0055085">
    <property type="term" value="P:transmembrane transport"/>
    <property type="evidence" value="ECO:0007669"/>
    <property type="project" value="InterPro"/>
</dbReference>
<evidence type="ECO:0000256" key="10">
    <source>
        <dbReference type="SAM" id="MobiDB-lite"/>
    </source>
</evidence>
<feature type="transmembrane region" description="Helical" evidence="11">
    <location>
        <begin position="626"/>
        <end position="651"/>
    </location>
</feature>
<feature type="transmembrane region" description="Helical" evidence="11">
    <location>
        <begin position="450"/>
        <end position="470"/>
    </location>
</feature>
<feature type="transmembrane region" description="Helical" evidence="11">
    <location>
        <begin position="766"/>
        <end position="784"/>
    </location>
</feature>
<dbReference type="CDD" id="cd06261">
    <property type="entry name" value="TM_PBP2"/>
    <property type="match status" value="2"/>
</dbReference>
<dbReference type="Pfam" id="PF01497">
    <property type="entry name" value="Peripla_BP_2"/>
    <property type="match status" value="1"/>
</dbReference>
<dbReference type="GO" id="GO:0043565">
    <property type="term" value="F:sequence-specific DNA binding"/>
    <property type="evidence" value="ECO:0007669"/>
    <property type="project" value="InterPro"/>
</dbReference>
<dbReference type="Proteomes" id="UP000078284">
    <property type="component" value="Unassembled WGS sequence"/>
</dbReference>
<evidence type="ECO:0000313" key="17">
    <source>
        <dbReference type="Proteomes" id="UP000078284"/>
    </source>
</evidence>
<feature type="compositionally biased region" description="Low complexity" evidence="10">
    <location>
        <begin position="954"/>
        <end position="977"/>
    </location>
</feature>
<dbReference type="Gene3D" id="3.40.50.880">
    <property type="match status" value="1"/>
</dbReference>
<gene>
    <name evidence="16" type="ORF">AXX17_ATUG03430</name>
</gene>
<dbReference type="SMART" id="SM00342">
    <property type="entry name" value="HTH_ARAC"/>
    <property type="match status" value="2"/>
</dbReference>
<feature type="region of interest" description="Disordered" evidence="10">
    <location>
        <begin position="3671"/>
        <end position="3697"/>
    </location>
</feature>
<dbReference type="InterPro" id="IPR002491">
    <property type="entry name" value="ABC_transptr_periplasmic_BD"/>
</dbReference>
<dbReference type="InterPro" id="IPR041371">
    <property type="entry name" value="GH92_N"/>
</dbReference>
<dbReference type="Gene3D" id="3.40.50.1980">
    <property type="entry name" value="Nitrogenase molybdenum iron protein domain"/>
    <property type="match status" value="2"/>
</dbReference>
<feature type="transmembrane region" description="Helical" evidence="11">
    <location>
        <begin position="694"/>
        <end position="715"/>
    </location>
</feature>
<dbReference type="PROSITE" id="PS51272">
    <property type="entry name" value="SLH"/>
    <property type="match status" value="3"/>
</dbReference>
<dbReference type="Gene3D" id="3.40.710.10">
    <property type="entry name" value="DD-peptidase/beta-lactamase superfamily"/>
    <property type="match status" value="1"/>
</dbReference>
<reference evidence="17" key="1">
    <citation type="journal article" date="2016" name="Proc. Natl. Acad. Sci. U.S.A.">
        <title>Chromosome-level assembly of Arabidopsis thaliana Ler reveals the extent of translocation and inversion polymorphisms.</title>
        <authorList>
            <person name="Zapata L."/>
            <person name="Ding J."/>
            <person name="Willing E.M."/>
            <person name="Hartwig B."/>
            <person name="Bezdan D."/>
            <person name="Jiao W.B."/>
            <person name="Patel V."/>
            <person name="Velikkakam James G."/>
            <person name="Koornneef M."/>
            <person name="Ossowski S."/>
            <person name="Schneeberger K."/>
        </authorList>
    </citation>
    <scope>NUCLEOTIDE SEQUENCE [LARGE SCALE GENOMIC DNA]</scope>
    <source>
        <strain evidence="17">cv. Landsberg erecta</strain>
    </source>
</reference>
<dbReference type="SUPFAM" id="SSF46689">
    <property type="entry name" value="Homeodomain-like"/>
    <property type="match status" value="4"/>
</dbReference>
<dbReference type="Gene3D" id="3.40.50.1820">
    <property type="entry name" value="alpha/beta hydrolase"/>
    <property type="match status" value="1"/>
</dbReference>
<feature type="region of interest" description="Disordered" evidence="10">
    <location>
        <begin position="954"/>
        <end position="989"/>
    </location>
</feature>
<dbReference type="Pfam" id="PF17389">
    <property type="entry name" value="Bac_rhamnosid6H"/>
    <property type="match status" value="1"/>
</dbReference>
<dbReference type="Pfam" id="PF00144">
    <property type="entry name" value="Beta-lactamase"/>
    <property type="match status" value="1"/>
</dbReference>
<evidence type="ECO:0000256" key="11">
    <source>
        <dbReference type="SAM" id="Phobius"/>
    </source>
</evidence>
<dbReference type="InterPro" id="IPR013529">
    <property type="entry name" value="Glyco_hydro_42_N"/>
</dbReference>
<keyword evidence="8" id="KW-0804">Transcription</keyword>
<dbReference type="SUPFAM" id="SSF48208">
    <property type="entry name" value="Six-hairpin glycosidases"/>
    <property type="match status" value="2"/>
</dbReference>
<feature type="transmembrane region" description="Helical" evidence="11">
    <location>
        <begin position="805"/>
        <end position="830"/>
    </location>
</feature>
<evidence type="ECO:0000256" key="4">
    <source>
        <dbReference type="ARBA" id="ARBA00022989"/>
    </source>
</evidence>
<keyword evidence="7 11" id="KW-0472">Membrane</keyword>
<dbReference type="InterPro" id="IPR013737">
    <property type="entry name" value="Bac_rhamnosid_N"/>
</dbReference>
<dbReference type="InterPro" id="IPR012338">
    <property type="entry name" value="Beta-lactam/transpept-like"/>
</dbReference>
<keyword evidence="4 11" id="KW-1133">Transmembrane helix</keyword>
<dbReference type="InterPro" id="IPR000297">
    <property type="entry name" value="PPIase_PpiC"/>
</dbReference>
<dbReference type="SMART" id="SM00710">
    <property type="entry name" value="PbH1"/>
    <property type="match status" value="7"/>
</dbReference>
<evidence type="ECO:0000259" key="15">
    <source>
        <dbReference type="PROSITE" id="PS51272"/>
    </source>
</evidence>
<dbReference type="InterPro" id="IPR006626">
    <property type="entry name" value="PbH1"/>
</dbReference>
<dbReference type="Pfam" id="PF12833">
    <property type="entry name" value="HTH_18"/>
    <property type="match status" value="2"/>
</dbReference>
<dbReference type="SUPFAM" id="SSF161098">
    <property type="entry name" value="MetI-like"/>
    <property type="match status" value="2"/>
</dbReference>
<dbReference type="GO" id="GO:0004565">
    <property type="term" value="F:beta-galactosidase activity"/>
    <property type="evidence" value="ECO:0007669"/>
    <property type="project" value="InterPro"/>
</dbReference>
<name>A0A178U5J6_ARATH</name>
<keyword evidence="5" id="KW-0805">Transcription regulation</keyword>
<dbReference type="Pfam" id="PF00395">
    <property type="entry name" value="SLH"/>
    <property type="match status" value="3"/>
</dbReference>
<dbReference type="Gene3D" id="3.40.190.10">
    <property type="entry name" value="Periplasmic binding protein-like II"/>
    <property type="match status" value="1"/>
</dbReference>
<feature type="domain" description="ABC transmembrane type-1" evidence="13">
    <location>
        <begin position="413"/>
        <end position="642"/>
    </location>
</feature>
<dbReference type="InterPro" id="IPR005887">
    <property type="entry name" value="GH92_a_mannosidase_put"/>
</dbReference>
<feature type="domain" description="SLH" evidence="15">
    <location>
        <begin position="3897"/>
        <end position="3957"/>
    </location>
</feature>
<dbReference type="Pfam" id="PF02449">
    <property type="entry name" value="Glyco_hydro_42"/>
    <property type="match status" value="1"/>
</dbReference>
<dbReference type="SUPFAM" id="SSF49344">
    <property type="entry name" value="CBD9-like"/>
    <property type="match status" value="1"/>
</dbReference>
<dbReference type="Pfam" id="PF06452">
    <property type="entry name" value="CBM9_1"/>
    <property type="match status" value="1"/>
</dbReference>
<dbReference type="CDD" id="cd13585">
    <property type="entry name" value="PBP2_TMBP_like"/>
    <property type="match status" value="1"/>
</dbReference>
<evidence type="ECO:0000259" key="13">
    <source>
        <dbReference type="PROSITE" id="PS50928"/>
    </source>
</evidence>
<dbReference type="Gene3D" id="1.50.10.10">
    <property type="match status" value="1"/>
</dbReference>
<keyword evidence="6" id="KW-0238">DNA-binding</keyword>
<dbReference type="Gene3D" id="3.30.2080.10">
    <property type="entry name" value="GH92 mannosidase domain"/>
    <property type="match status" value="1"/>
</dbReference>
<dbReference type="PROSITE" id="PS00041">
    <property type="entry name" value="HTH_ARAC_FAMILY_1"/>
    <property type="match status" value="2"/>
</dbReference>
<dbReference type="GO" id="GO:0003755">
    <property type="term" value="F:peptidyl-prolyl cis-trans isomerase activity"/>
    <property type="evidence" value="ECO:0007669"/>
    <property type="project" value="InterPro"/>
</dbReference>
<dbReference type="InterPro" id="IPR035906">
    <property type="entry name" value="MetI-like_sf"/>
</dbReference>
<feature type="domain" description="Fe/B12 periplasmic-binding" evidence="14">
    <location>
        <begin position="4451"/>
        <end position="4703"/>
    </location>
</feature>
<dbReference type="Gene3D" id="1.20.1610.10">
    <property type="entry name" value="alpha-1,2-mannosidases domains"/>
    <property type="match status" value="1"/>
</dbReference>
<feature type="compositionally biased region" description="Low complexity" evidence="10">
    <location>
        <begin position="3681"/>
        <end position="3696"/>
    </location>
</feature>
<feature type="region of interest" description="Disordered" evidence="10">
    <location>
        <begin position="2854"/>
        <end position="2886"/>
    </location>
</feature>
<comment type="caution">
    <text evidence="16">The sequence shown here is derived from an EMBL/GenBank/DDBJ whole genome shotgun (WGS) entry which is preliminary data.</text>
</comment>
<evidence type="ECO:0000256" key="6">
    <source>
        <dbReference type="ARBA" id="ARBA00023125"/>
    </source>
</evidence>
<feature type="transmembrane region" description="Helical" evidence="11">
    <location>
        <begin position="930"/>
        <end position="947"/>
    </location>
</feature>
<dbReference type="Pfam" id="PF05592">
    <property type="entry name" value="Bac_rhamnosid"/>
    <property type="match status" value="1"/>
</dbReference>
<dbReference type="PANTHER" id="PTHR12143:SF43">
    <property type="entry name" value="PUTATIVE-RELATED"/>
    <property type="match status" value="1"/>
</dbReference>
<dbReference type="SUPFAM" id="SSF51445">
    <property type="entry name" value="(Trans)glycosidases"/>
    <property type="match status" value="1"/>
</dbReference>
<dbReference type="SUPFAM" id="SSF56601">
    <property type="entry name" value="beta-lactamase/transpeptidase-like"/>
    <property type="match status" value="1"/>
</dbReference>
<dbReference type="PANTHER" id="PTHR12143">
    <property type="entry name" value="PEPTIDE N-GLYCANASE PNGASE -RELATED"/>
    <property type="match status" value="1"/>
</dbReference>
<dbReference type="InterPro" id="IPR012939">
    <property type="entry name" value="Glyco_hydro_92"/>
</dbReference>
<evidence type="ECO:0000256" key="2">
    <source>
        <dbReference type="ARBA" id="ARBA00022692"/>
    </source>
</evidence>
<evidence type="ECO:0000259" key="12">
    <source>
        <dbReference type="PROSITE" id="PS01124"/>
    </source>
</evidence>
<dbReference type="Pfam" id="PF17678">
    <property type="entry name" value="Glyco_hydro_92N"/>
    <property type="match status" value="1"/>
</dbReference>
<dbReference type="InterPro" id="IPR012341">
    <property type="entry name" value="6hp_glycosidase-like_sf"/>
</dbReference>
<dbReference type="InterPro" id="IPR013738">
    <property type="entry name" value="Beta_galactosidase_Trimer"/>
</dbReference>
<feature type="domain" description="SLH" evidence="15">
    <location>
        <begin position="4024"/>
        <end position="4087"/>
    </location>
</feature>
<dbReference type="SUPFAM" id="SSF53474">
    <property type="entry name" value="alpha/beta-Hydrolases"/>
    <property type="match status" value="1"/>
</dbReference>
<feature type="domain" description="HTH araC/xylS-type" evidence="12">
    <location>
        <begin position="4256"/>
        <end position="4354"/>
    </location>
</feature>
<feature type="transmembrane region" description="Helical" evidence="11">
    <location>
        <begin position="593"/>
        <end position="614"/>
    </location>
</feature>
<comment type="subcellular location">
    <subcellularLocation>
        <location evidence="1">Membrane</location>
        <topology evidence="1">Multi-pass membrane protein</topology>
    </subcellularLocation>
</comment>
<sequence>MKQIPDAVTGYLDGLINDQVTACYSAALSYQGAACQAARGTVLTSNQSEISVGPDTAFNIGSVTKIITATLAVKLAEKGAISLDDSISRYVPEYRYPHTILQLMLHTAGFLPPNSLPWPTPDRLSVFKSSIYNHPVSEVADRSAVYYTQGYTILMDVIEKAGGMELENFAKAELFGPLGMSDTTFRTDHWESGTYVLPYNSDNREPVQELEGLAVTGDSGLYSTAGDLLRFAELILAEGQFGGRRVLSEAAARLLMREVTNRRFHKTPGMWVKGERDSYGCFGDLLSPSAMGHPGFSGCMLVLDPELQFAGLTVGRVTEGEEAEEADNFETCGSDGNTIGTQDVALDKEALTFRSNPPFGKGSQHEHKPGYEIPLLSGIWLSFFKTKGFKAEEFIGLQNYIDVVTNSVFQQTLINTFIYVLWSLVIGFAVPIVVAVMINEMRHWNSFFRFASFFPSMIPGIAASLLWMFLFEPSENGMINRMLGTIGIHPQGWLQDPHLTIITIILTITWRNFGATTLLYLASLQGVNSDLYEAASIDGAGIWRKFWNITLPQIAPLIGLTLILQISGVFQIFNEPLVLTEGGPNNASMTLQLQSYFYAFRYFEAGHSVALGIIGDLEYKIPKVKVIYWLFFTIMILIAMVCILPPLWVILSSFKDIKEFYEMPPTIVPRSFHIEKLWQTWNEFKFMRYYVNTLYVTLGTVFFTVFFNGLAGYFFSKLKPSGSAFIFLLILWTVLLPNTVGIVPLFGNIVDFPLLHINFTNTYWPLWFFAAVNPVVILIFKNFFDTIPASLVEAAHIDGATKLGIFLKIIIPLSLPVLITVIILTVNGVWNDFFWPYMVLKDQSKWTVIVAIYNLKPSLPADIQFIGLTYAIVPPVLLFIIFQRYIMQGYSIAGGHLVAGDKKALQLRCNLSFQNRRLGEQQMNLKNKKNWQVTGIALCALAVVLAGCGSNNSNNTSSSSPSASSSSNNSPTSSTSAESKPVTIKVSNWPKPNEDAQVKVYDAYMAKMKSNFPNITVDKDEWGYDVSSFLPKAASGELPTVYETFFTEADKIIKANYAADITDIMTKSGFDKALNPELLKLVQKDGKIYGVPKDGYVMGMMYNVDLFKQAGLMDDKGIPKFPKTYDELAQNAQIIKQKTGKPGFFFPTKNNQGGWMFMNIAWAYGADFEQQVDGKWKAVFNTPEATAALQYVKDLKWKYDVLPANNLVDVGTDLFQMFGTNQVGMSFGIPDWANAIVQNMKMSKDNLAMSALPTGPKGNAALLGGGLYMFSPDATADQLDAAFKWLSVKGFSPQTTEESLDGLETSSKTANEQGMIVGPHGIRVWVNEERINAEQKIVDKYTNVNMAMFEDYMTNGSNGLRPEVAINAQELYKTLDVVIQAVLTNKNADPKTLMKQATKLWQGQWIWKDNNRGLTGQDEHERVYFRKTFEWSGQEIAGLHLYATADSRYRFYINGQSVSVGPCKGHAHVHYYESVPLEALDILRPGMNVLAVEVLHYAGMQPFAVGQDGPLSIWRSQTGGLLAELIMTNAEGQQVDQICSDESWRCYPHPGYRLIPDPLVRWMGGMEHVAGRDIPQGWLSPEYDDSAWLPAVAIHAGGDEYGQLGPWNLTERPIPPMYETERAFTSVVRRSNEADRDGTAVLIAEVGSHAWIELDAGELTTGYIRLALEGGAGSQVKLLCAESYELEGSLAEQRRKGVRNQEHSWPLVGSADRYEPAGNGIAGKEECYEPFWFRTFRYVRVEVQAGSEPVVIRAVSYRETGYPLEVQASFACSDERYNQLWDLSLRTLQRCMHETYEDCPYYEQLQYAMDTKLMMQFTYLIAGDDRLARRAMNDFRASQLPDGMLQSRYPSVMPQIIPSFSLYWIHMIHEHYRYFGDAELVTGYRPAMLSLLHWFEGQLNEQGLIGQPPSSYWNYYDWVEQWPLGAPTCAREGPMTLMSLMYATALERAAELMHITGWTQAADELLAKKQVVLRAVQQHCWSPERAMFRDGPQAEQYSQHAQVWAILAGAVELEDQQALLLRTMETADPEMAGLSLPMSYYLFRALQSIDQYEDSFGLWDRWLAQLDLGLTTLPEIDAPDTRSDCHAWSALPLSEFMTGILGVSSGWVGGAFAIQIQPHYGPLTWARGSVVTSQGIVKVDWKRSKDTDDRSILSLSIEAPTGISTKVVLPDGGMEMKQQASRVRILTPSVRRRRRGAWLWMGGLILTASACLWLTGSIGHKVQEGSELLSVNGQETSAAEFKMYLDFNKAVVADYYKQTYGADYGTRFWTTTYTEGTPMQKLAEAAKTQLTQTTIEQLLAQQNGVIQNISYRAFLEGMAAENDRRRTAAARKEVVYGPLSLDIQAYYSYYLSNLEQATVEAMRSNGAITFTEAQLQQAYEGDKASHYKQQGTRMLEWATLPYGSGTVFQDQSAAQVKMKALKKAVDAGAGFAASASRLSIPVRDARLSKDSRRSAALDNPLALQLADELEAGEMSDIFEENGELHLIRCVSVDNAVVQPYEQVKDAIAGQLALEAYRALVEREVKAARILWNADAGVDLVQACKWIRCMIAAVLLCTWALPPGSVSAHQAASIEDEFTDDSKMDSYSANWTMDGTNPQFFNGDDHRIVRTSTTTEQVVYHLSDIQSFAVHAYYFSGSTGVLKFYGSADATDWTEIPADYADPVGTGSGWYGTVYTPSGALPSGVNYLKIELSGDLDTWLMQLGSVTVSNISTAPQTLSDELSDVSNLFEHTANWSFDNSNPGYFGGDASRIVRTAMSDESIVYHLHDIRQFTARLHVFAGSTGMIKFYGSADAEQWTEIPAVHDTPVSTGDGAWSGTNYVPADALPAGIDYLKVELSGDVATWLMQLGSVSVSNTAPGGGNSGGDGDYFVDAKAGNDSNDGKTPGTAWRTFTHVNNTTFAAGDRILLKKGGVWNERLNPKGSGTDASPITLSSYGSGSKPIINGGGIAGGAVYLRNVSNWIIQNLEVTNYAAERGNVYREGILVENANGGTLSHIQILDNYVHEVSSSFRYPTGSGAEGGPHAFGGISVYTGGTTATDKFDDVLIQGNTVERIGRTGIVVWDQRWNGDGYATTNVKIRQNYVKQADSDGILTFGADGALIEHNVAEGGGNYSEVGEFNGSAAIWPTRGKNNVVQFNEAFNTNKPEGDGQGFNLDIDSRDSVVQYNYSHDNKGGFMLFVDARLTPGVLVGSSNSTVRYNVSQNDLTHTFNFAGGVTPGTQIYNNSIYIGTGQNTKVIDHEWNDAGDLNAAYTFKNNLVYNLGTGGYSLPGIGGEFDHNLFYGNHPLTEPEDANKITANPKLVYQGGGSKGWNTVTGYQLRAGSPALGAGTVITNNGGLDYWGNLVSTTAAPNIGAYNGSGLDPASLPEPPEDDLRMYYQGLKVIPHIDNKSSGSKSLQLQFANSSEAERLEVRKITWKVGTGGAALTGTDTNIPVVKPNASSTYVIPLPGLSEGKHYPLDLSVDIAGYEPLEVTRDIDFNRVLQATDERHPITIDLADGNNLVNGFNGASDLSGKVTLRWDQANLYLTANIQDDVFNYAASGANIWQNDGIQFSVAPGVPGESSSWYEYGISQTPSGPQIYRWLTMQGAKTGAVTNGDLTVTRDEESKVTTYQLALPWSELHPIQAGVDRTLSFSMLVNDNDNNGRKGYIEWGSGIGGAKDSALFRTFQLMGPEQVDPPAPGTGSNSNTGGNSQSNTIDKGVITAKGTSVDQGKTQVQISSDEMNKAMESAQEGSVVIHVAPDQAKSNGASVHILMNGNQAWRDQVRTLMVQANDATVSIPMKALLSRLPADAKQLELSIAQVDPASLPTDWKGKWQGYPVYDITVKVDGTTISAFGKENPVTVTMKYALKPGQDPHQVIVYFIGDDGKLEVVKQVKYDAATGTLAFQPPHLSRYGAAYADVHFTDVTNGTRTIIETLAARDMVHGTGNGKFEPNRVITRSEFVQLLVSALGRGSQETATNVFTDVNPGDWSYQAVTAAQVLGIVSGKSNGTFGGSDAITREEMAVMTFRAWRLDAKEEAADRESAAFKDQGQIAAYATEAIAAMRSAGILNGYADGTFKPKGLTTRSEAAFMIYQLLGASMEWPDIIRFWNQTPVKLLDIRHHVIEPGGQLSSYGLPANAFLFTNQGEARLQLDGIEASSAHSLVLHGGKGVCLSIQCASLRFDYYLILYKPLPIAAGKSTRRRAEQSVPYKPSYAFQARNPLLLLSLLERMHRQWRSDEEMDRLEATGLFYQFVHEQFRQLQLANEEISVPDLAEQIVQYIQEHYRDAISMERLANLFHYSTHYLAKVFKRKFGCSPMDYLVQTRINQAKFSLIESNASIRDIAQSVGYTDMYYFSRLFKKMTGVTPVQFKGFSIDLKGSIRTNDKPESFIAPQVGLSYIDNNDNHYQYPTWSVNEMQVRIKPSFAITLLFSLSLLLAACGGAGSESSNETRVYKDALGREVVIPVQPKKVVIITYGGYLLPLGIKPVGVNQEILDLYPKEMADVRSIGAGLGNLEVITALEPDLIILPEYHTPETYSTYEKIAPTVAVDWGGDPDVVNTLRTIGDLMNRKTEAEAWISKFEKKLEQVRETSAKKIKPGATAITFIIYKGEVLMGGEGGTLGKLVYQDFGFKMPEKLKKFANGGGVLSLEELVNQPADYFITQMKDEEMNKMMDLFSGSVYQTIPAVKNNRIINVSRDKWNYGPNLVDEAVDSLLQQDSDVSASIIDYVKPNQREVARCQSLQQQTFIPFGFQYYRSPTPYRDQWEQDLRRMSEMGFNCVKYWVQWRASAPQPHQFVFDDILELMDLAEKYQLKVVLNVIFDVAPAWFYKQYPESKMITADGAVIEPRALSYRQIGGAPGPCYHHEPAQIEKDRFLAAAVQALNNHPALWVWDLWNEPELTTGIKRTLSFDNQVCYCDRSLEAFGSWLKYKYETLDKFNEKWQRNYSDWSEIEPPRGQAVFNDLVDWRLFMSDALTDDLQRRVAVVKLYDQEHPVMVHTVPAPIFNLITAGSDDFKLAELCDLFGNSLGSSAWSADLLLSAAKGKKMINSEIHALPGHTAMKPKKLDFRELKRHILIPLARGITGFLFWQYRPEVLGHEAPAWGSTYLDGSETPWLRDMADLNRLIQSNAEAIDQASRPSDGIAVLYSPENQIANFSVYAHLDTYNDSVQGTHKLLHDLNYKVEFIHEMDVTKDRLARYRCLWMPYPLYLNERMCRVIREWVADGGILIAENSFGALMAENGSHSYQVPGYGFDEVFGVRETWIHSVEHLDHSYHNVTVQSKATIPLISHSLAADGQAAARGEGSYYKSDIELQAGVKVVADFAEDRSPAITTANFAKGKAVWIGTLLAAAYWQNGNSGTLSMIRSLLSEELDLHPYIQVEGASLRADLSEWETEGRVQRLLFVHNWGEESVTGTVILPSACEQMIPWFEDGAAAAEWNASSPGQIRFQLEAGDIQVYQLLPWGMTSWSPQSNEEGVGWFFHPSHRRFQGLRLTHQPSPWMRDYGHLIVMPQCGPIHLGADTRASSYRSDEMKIQPDYFRIRLPRYETTMELVPGMRSARLRFTFDRKDACRIIISPFEGESSIRIDQDASRITGFTRAHHGEVHENFAMYFVMELDCKIHKEQSGTFHADHVPHEQLIGAGDRIGAFAGVDVPASGVVNVRMGTSFISLEQAERNMEQEIGSLSFEQLREQTTQEWEQILSTIQVESEHEEELNTFYTCLYRACLFPRTWHEFNESGKQLHFSPYDGTVHAGPMYMDIGFWDVYRTNLPLYSLLFPSRLAEMTEAWTCIYKESGWMPKWISPAERSAMPGTLIDAAIADAYVKGIRDFDVEAAYEGLRKHATMASADGVHGRTGLQAYQQYGYLPDNQFHESVSNALDYHYGDFCIAQMALGLGREDDYRYFMGRAANYRLLFDSSTGFMRGRNEQGALREPFDPLEWGHAYCEGGAWQCSWSVPHDVAGLTELIGGTEAFASRLDELMSMEPVFKVGTYGMEIHEMSEMAAIDFGQFAISNQPSFHIPYLYTMIGKPSRTQYWARKTMNDLFSSRPDGLPGDEDNGSLSAWYIWSALGLYPFCPGVPEYVIGSPLFKQAKVRLENGQELIIKAEDNGPDQVYWDRLTLNVRLPIVLCRMELCLIRWEAGQMAIMPKVKQFVPDDYVPISRYAEWDGTQPEVEIKVRPEILTFLTERHSPVKAAVWNEDQDQSVFYTDRLDIDRVNGLIRMKPMGVGRYVIVTESLRNSFPIVTNWNARLHDGRGGPESGGTDGIGLLRLNAETGAPETDLSELRDTDPAVPYYYRTDAYALFAGEEAGTDKRTTSYECYIGEWYSLVRVTEDVAIKLSDDMLELTGYPVILRAPGAESELMEGVPAYQLVHGVIAGQGEHRSMVSYLLPPFWTCSEAVRYPALFSGFYDQNENVFMNVGPPLLKVLGQSFLETGKGAVGIIWNGGGSFGTRTLQGSIYENLDDLFRIAVERYAVDGISVVTVGGSRGGITSLLAAGNPGSSCYSVRYAVCYNVPFSFGEPLMEMVNPTCPVYARAICEDIGFKDAWKPGWTDPEGRTAVERFHLTLLGTTDTDLIASDLGPASDRVLQSLRSSGTQVWLTQGTHDAFTSTWLAVEWASRARRSGIQVRHEIGYRFGHNNCTHPFDRAKLCLNTLLTGEPLPLEGTWHYRRVNEAAEQWELAELFEPAHQPVFLEGPKVAVAGLPILLNLYGEPGMDYRLVLLPTSVLHREPILLMEGTLEPMAGYPSSFSFVKSVQSISKKFAPGVYEYDLEIRRDGSTDWERPAWYAPHPGFAGRPSLEVTEELPNFSSDEWLARTTKHAIGWGLSEVITGGIGMQEFGEALAVRQPVLSSDTLGWSKIHMSQWYSPQQAFATSEVSKHLLCIHCTSYYENYYTMHIIPSHEPVLSPWEKASLYFLKVEIDPSFADELARASGMARGQRLRLERRFHLRDPKLLQLGLWMFEELQSGGAKGMIYSESLANMLVIHLLQNYAKPETEHIASQPLGSREIDQAIHYMRENLETDLSLMELSSAANMSLSHFIRLFKQQTGHPPHHYLIRLRIERAKFLIRAGKIGLKEIAVQLGFADQGHFTRAFKRITGTTPMQYALDSHASSIASSR</sequence>
<keyword evidence="2 11" id="KW-0812">Transmembrane</keyword>
<dbReference type="Gene3D" id="2.60.40.1190">
    <property type="match status" value="1"/>
</dbReference>
<feature type="compositionally biased region" description="Gly residues" evidence="10">
    <location>
        <begin position="2857"/>
        <end position="2866"/>
    </location>
</feature>
<dbReference type="InterPro" id="IPR018062">
    <property type="entry name" value="HTH_AraC-typ_CS"/>
</dbReference>
<dbReference type="Gene3D" id="1.10.10.60">
    <property type="entry name" value="Homeodomain-like"/>
    <property type="match status" value="4"/>
</dbReference>
<feature type="transmembrane region" description="Helical" evidence="11">
    <location>
        <begin position="863"/>
        <end position="882"/>
    </location>
</feature>
<dbReference type="Gene3D" id="1.10.3720.10">
    <property type="entry name" value="MetI-like"/>
    <property type="match status" value="2"/>
</dbReference>
<evidence type="ECO:0000256" key="3">
    <source>
        <dbReference type="ARBA" id="ARBA00022801"/>
    </source>
</evidence>
<dbReference type="Gene3D" id="2.160.20.10">
    <property type="entry name" value="Single-stranded right-handed beta-helix, Pectin lyase-like"/>
    <property type="match status" value="1"/>
</dbReference>
<dbReference type="InterPro" id="IPR010502">
    <property type="entry name" value="Carb-bd_dom_fam9"/>
</dbReference>
<dbReference type="InterPro" id="IPR001119">
    <property type="entry name" value="SLH_dom"/>
</dbReference>
<dbReference type="GO" id="GO:0030246">
    <property type="term" value="F:carbohydrate binding"/>
    <property type="evidence" value="ECO:0007669"/>
    <property type="project" value="InterPro"/>
</dbReference>
<accession>A0A178U5J6</accession>
<dbReference type="GO" id="GO:0009341">
    <property type="term" value="C:beta-galactosidase complex"/>
    <property type="evidence" value="ECO:0007669"/>
    <property type="project" value="InterPro"/>
</dbReference>
<keyword evidence="9" id="KW-0326">Glycosidase</keyword>
<dbReference type="Pfam" id="PF08531">
    <property type="entry name" value="Bac_rhamnosid_N"/>
    <property type="match status" value="1"/>
</dbReference>
<evidence type="ECO:0000259" key="14">
    <source>
        <dbReference type="PROSITE" id="PS50983"/>
    </source>
</evidence>
<feature type="domain" description="SLH" evidence="15">
    <location>
        <begin position="3958"/>
        <end position="4021"/>
    </location>
</feature>
<dbReference type="Gene3D" id="3.20.20.80">
    <property type="entry name" value="Glycosidases"/>
    <property type="match status" value="1"/>
</dbReference>
<feature type="transmembrane region" description="Helical" evidence="11">
    <location>
        <begin position="724"/>
        <end position="746"/>
    </location>
</feature>
<dbReference type="Pfam" id="PF13145">
    <property type="entry name" value="Rotamase_2"/>
    <property type="match status" value="1"/>
</dbReference>
<proteinExistence type="predicted"/>
<dbReference type="SUPFAM" id="SSF53807">
    <property type="entry name" value="Helical backbone' metal receptor"/>
    <property type="match status" value="1"/>
</dbReference>
<dbReference type="NCBIfam" id="TIGR01180">
    <property type="entry name" value="aman2_put"/>
    <property type="match status" value="1"/>
</dbReference>
<dbReference type="InterPro" id="IPR000515">
    <property type="entry name" value="MetI-like"/>
</dbReference>
<dbReference type="GO" id="GO:0003700">
    <property type="term" value="F:DNA-binding transcription factor activity"/>
    <property type="evidence" value="ECO:0007669"/>
    <property type="project" value="InterPro"/>
</dbReference>
<dbReference type="InterPro" id="IPR001466">
    <property type="entry name" value="Beta-lactam-related"/>
</dbReference>
<dbReference type="InterPro" id="IPR029058">
    <property type="entry name" value="AB_hydrolase_fold"/>
</dbReference>
<evidence type="ECO:0000256" key="1">
    <source>
        <dbReference type="ARBA" id="ARBA00004141"/>
    </source>
</evidence>
<dbReference type="GO" id="GO:0016052">
    <property type="term" value="P:carbohydrate catabolic process"/>
    <property type="evidence" value="ECO:0007669"/>
    <property type="project" value="InterPro"/>
</dbReference>
<evidence type="ECO:0000313" key="16">
    <source>
        <dbReference type="EMBL" id="OAO89196.1"/>
    </source>
</evidence>
<feature type="transmembrane region" description="Helical" evidence="11">
    <location>
        <begin position="417"/>
        <end position="438"/>
    </location>
</feature>
<dbReference type="InterPro" id="IPR035398">
    <property type="entry name" value="Bac_rhamnosid_C"/>
</dbReference>
<dbReference type="InterPro" id="IPR050883">
    <property type="entry name" value="PNGase"/>
</dbReference>
<dbReference type="SUPFAM" id="SSF53850">
    <property type="entry name" value="Periplasmic binding protein-like II"/>
    <property type="match status" value="1"/>
</dbReference>
<dbReference type="InterPro" id="IPR017853">
    <property type="entry name" value="GH"/>
</dbReference>
<evidence type="ECO:0000256" key="8">
    <source>
        <dbReference type="ARBA" id="ARBA00023163"/>
    </source>
</evidence>
<keyword evidence="3" id="KW-0378">Hydrolase</keyword>
<dbReference type="InterPro" id="IPR008928">
    <property type="entry name" value="6-hairpin_glycosidase_sf"/>
</dbReference>
<dbReference type="InterPro" id="IPR011050">
    <property type="entry name" value="Pectin_lyase_fold/virulence"/>
</dbReference>
<dbReference type="CDD" id="cd09621">
    <property type="entry name" value="CBM9_like_5"/>
    <property type="match status" value="1"/>
</dbReference>
<feature type="domain" description="HTH araC/xylS-type" evidence="12">
    <location>
        <begin position="6993"/>
        <end position="7091"/>
    </location>
</feature>
<evidence type="ECO:0000256" key="7">
    <source>
        <dbReference type="ARBA" id="ARBA00023136"/>
    </source>
</evidence>
<dbReference type="Pfam" id="PF08532">
    <property type="entry name" value="Glyco_hydro_42M"/>
    <property type="match status" value="1"/>
</dbReference>
<dbReference type="InterPro" id="IPR008902">
    <property type="entry name" value="Rhamnosid_concanavalin"/>
</dbReference>
<dbReference type="InterPro" id="IPR014718">
    <property type="entry name" value="GH-type_carb-bd"/>
</dbReference>
<feature type="transmembrane region" description="Helical" evidence="11">
    <location>
        <begin position="554"/>
        <end position="573"/>
    </location>
</feature>
<dbReference type="Gene3D" id="2.60.120.260">
    <property type="entry name" value="Galactose-binding domain-like"/>
    <property type="match status" value="2"/>
</dbReference>
<dbReference type="Gene3D" id="1.20.1050.60">
    <property type="entry name" value="alpha-1,2-mannosidase"/>
    <property type="match status" value="1"/>
</dbReference>
<feature type="transmembrane region" description="Helical" evidence="11">
    <location>
        <begin position="499"/>
        <end position="522"/>
    </location>
</feature>
<evidence type="ECO:0000256" key="9">
    <source>
        <dbReference type="ARBA" id="ARBA00023295"/>
    </source>
</evidence>
<dbReference type="InterPro" id="IPR009057">
    <property type="entry name" value="Homeodomain-like_sf"/>
</dbReference>
<organism evidence="16 17">
    <name type="scientific">Arabidopsis thaliana</name>
    <name type="common">Mouse-ear cress</name>
    <dbReference type="NCBI Taxonomy" id="3702"/>
    <lineage>
        <taxon>Eukaryota</taxon>
        <taxon>Viridiplantae</taxon>
        <taxon>Streptophyta</taxon>
        <taxon>Embryophyta</taxon>
        <taxon>Tracheophyta</taxon>
        <taxon>Spermatophyta</taxon>
        <taxon>Magnoliopsida</taxon>
        <taxon>eudicotyledons</taxon>
        <taxon>Gunneridae</taxon>
        <taxon>Pentapetalae</taxon>
        <taxon>rosids</taxon>
        <taxon>malvids</taxon>
        <taxon>Brassicales</taxon>
        <taxon>Brassicaceae</taxon>
        <taxon>Camelineae</taxon>
        <taxon>Arabidopsis</taxon>
    </lineage>
</organism>
<dbReference type="EMBL" id="LUHQ01000020">
    <property type="protein sequence ID" value="OAO89196.1"/>
    <property type="molecule type" value="Genomic_DNA"/>
</dbReference>
<dbReference type="Pfam" id="PF00528">
    <property type="entry name" value="BPD_transp_1"/>
    <property type="match status" value="2"/>
</dbReference>
<dbReference type="PROSITE" id="PS01124">
    <property type="entry name" value="HTH_ARAC_FAMILY_2"/>
    <property type="match status" value="2"/>
</dbReference>
<protein>
    <submittedName>
        <fullName evidence="16">Uncharacterized protein</fullName>
    </submittedName>
</protein>
<dbReference type="SUPFAM" id="SSF51126">
    <property type="entry name" value="Pectin lyase-like"/>
    <property type="match status" value="1"/>
</dbReference>
<dbReference type="InterPro" id="IPR018060">
    <property type="entry name" value="HTH_AraC"/>
</dbReference>
<dbReference type="Gene3D" id="2.70.98.10">
    <property type="match status" value="1"/>
</dbReference>
<dbReference type="PROSITE" id="PS50983">
    <property type="entry name" value="FE_B12_PBP"/>
    <property type="match status" value="1"/>
</dbReference>
<dbReference type="GO" id="GO:0016020">
    <property type="term" value="C:membrane"/>
    <property type="evidence" value="ECO:0007669"/>
    <property type="project" value="UniProtKB-SubCell"/>
</dbReference>
<dbReference type="PROSITE" id="PS50928">
    <property type="entry name" value="ABC_TM1"/>
    <property type="match status" value="2"/>
</dbReference>
<dbReference type="CDD" id="cd03143">
    <property type="entry name" value="A4_beta-galactosidase_middle_domain"/>
    <property type="match status" value="1"/>
</dbReference>
<dbReference type="InterPro" id="IPR035396">
    <property type="entry name" value="Bac_rhamnosid6H"/>
</dbReference>
<dbReference type="Pfam" id="PF17390">
    <property type="entry name" value="Bac_rhamnosid_C"/>
    <property type="match status" value="1"/>
</dbReference>
<dbReference type="Pfam" id="PF07971">
    <property type="entry name" value="Glyco_hydro_92"/>
    <property type="match status" value="1"/>
</dbReference>
<dbReference type="Gene3D" id="2.60.420.10">
    <property type="entry name" value="Maltose phosphorylase, domain 3"/>
    <property type="match status" value="1"/>
</dbReference>
<evidence type="ECO:0000256" key="5">
    <source>
        <dbReference type="ARBA" id="ARBA00023015"/>
    </source>
</evidence>
<dbReference type="InterPro" id="IPR012334">
    <property type="entry name" value="Pectin_lyas_fold"/>
</dbReference>